<keyword evidence="6" id="KW-1185">Reference proteome</keyword>
<dbReference type="PRINTS" id="PR00778">
    <property type="entry name" value="HTHARSR"/>
</dbReference>
<dbReference type="Gene3D" id="1.10.10.10">
    <property type="entry name" value="Winged helix-like DNA-binding domain superfamily/Winged helix DNA-binding domain"/>
    <property type="match status" value="1"/>
</dbReference>
<evidence type="ECO:0000313" key="5">
    <source>
        <dbReference type="EMBL" id="GLS00526.1"/>
    </source>
</evidence>
<gene>
    <name evidence="5" type="ORF">GCM10007859_05320</name>
</gene>
<keyword evidence="1" id="KW-0805">Transcription regulation</keyword>
<dbReference type="CDD" id="cd00090">
    <property type="entry name" value="HTH_ARSR"/>
    <property type="match status" value="1"/>
</dbReference>
<dbReference type="NCBIfam" id="NF033788">
    <property type="entry name" value="HTH_metalloreg"/>
    <property type="match status" value="1"/>
</dbReference>
<dbReference type="InterPro" id="IPR051011">
    <property type="entry name" value="Metal_resp_trans_reg"/>
</dbReference>
<name>A0ABQ6BGT6_9CAUL</name>
<dbReference type="InterPro" id="IPR036390">
    <property type="entry name" value="WH_DNA-bd_sf"/>
</dbReference>
<proteinExistence type="predicted"/>
<dbReference type="EMBL" id="BSOY01000006">
    <property type="protein sequence ID" value="GLS00526.1"/>
    <property type="molecule type" value="Genomic_DNA"/>
</dbReference>
<dbReference type="Proteomes" id="UP001156921">
    <property type="component" value="Unassembled WGS sequence"/>
</dbReference>
<dbReference type="PROSITE" id="PS50987">
    <property type="entry name" value="HTH_ARSR_2"/>
    <property type="match status" value="1"/>
</dbReference>
<reference evidence="6" key="1">
    <citation type="journal article" date="2019" name="Int. J. Syst. Evol. Microbiol.">
        <title>The Global Catalogue of Microorganisms (GCM) 10K type strain sequencing project: providing services to taxonomists for standard genome sequencing and annotation.</title>
        <authorList>
            <consortium name="The Broad Institute Genomics Platform"/>
            <consortium name="The Broad Institute Genome Sequencing Center for Infectious Disease"/>
            <person name="Wu L."/>
            <person name="Ma J."/>
        </authorList>
    </citation>
    <scope>NUCLEOTIDE SEQUENCE [LARGE SCALE GENOMIC DNA]</scope>
    <source>
        <strain evidence="6">NBRC 110107</strain>
    </source>
</reference>
<dbReference type="InterPro" id="IPR036388">
    <property type="entry name" value="WH-like_DNA-bd_sf"/>
</dbReference>
<dbReference type="PANTHER" id="PTHR43132:SF2">
    <property type="entry name" value="ARSENICAL RESISTANCE OPERON REPRESSOR ARSR-RELATED"/>
    <property type="match status" value="1"/>
</dbReference>
<keyword evidence="2" id="KW-0238">DNA-binding</keyword>
<comment type="caution">
    <text evidence="5">The sequence shown here is derived from an EMBL/GenBank/DDBJ whole genome shotgun (WGS) entry which is preliminary data.</text>
</comment>
<dbReference type="RefSeq" id="WP_284220851.1">
    <property type="nucleotide sequence ID" value="NZ_BSOY01000006.1"/>
</dbReference>
<evidence type="ECO:0000256" key="3">
    <source>
        <dbReference type="ARBA" id="ARBA00023163"/>
    </source>
</evidence>
<sequence length="116" mass="12020">MEMIAAVESLSALAHEGRLKVFRLLVTAGPTGMAAGEIARRLGTPPNTLSANLSLLANAGLAQSRRDGRSIIYSARFDRMGELMTFLAEDCCGGAAEVCAPVAAAAARSRCIPAEA</sequence>
<dbReference type="InterPro" id="IPR001845">
    <property type="entry name" value="HTH_ArsR_DNA-bd_dom"/>
</dbReference>
<dbReference type="SUPFAM" id="SSF46785">
    <property type="entry name" value="Winged helix' DNA-binding domain"/>
    <property type="match status" value="1"/>
</dbReference>
<dbReference type="Pfam" id="PF12840">
    <property type="entry name" value="HTH_20"/>
    <property type="match status" value="1"/>
</dbReference>
<dbReference type="InterPro" id="IPR011991">
    <property type="entry name" value="ArsR-like_HTH"/>
</dbReference>
<feature type="domain" description="HTH arsR-type" evidence="4">
    <location>
        <begin position="1"/>
        <end position="95"/>
    </location>
</feature>
<dbReference type="PANTHER" id="PTHR43132">
    <property type="entry name" value="ARSENICAL RESISTANCE OPERON REPRESSOR ARSR-RELATED"/>
    <property type="match status" value="1"/>
</dbReference>
<organism evidence="5 6">
    <name type="scientific">Brevundimonas denitrificans</name>
    <dbReference type="NCBI Taxonomy" id="1443434"/>
    <lineage>
        <taxon>Bacteria</taxon>
        <taxon>Pseudomonadati</taxon>
        <taxon>Pseudomonadota</taxon>
        <taxon>Alphaproteobacteria</taxon>
        <taxon>Caulobacterales</taxon>
        <taxon>Caulobacteraceae</taxon>
        <taxon>Brevundimonas</taxon>
    </lineage>
</organism>
<evidence type="ECO:0000313" key="6">
    <source>
        <dbReference type="Proteomes" id="UP001156921"/>
    </source>
</evidence>
<evidence type="ECO:0000259" key="4">
    <source>
        <dbReference type="PROSITE" id="PS50987"/>
    </source>
</evidence>
<evidence type="ECO:0000256" key="1">
    <source>
        <dbReference type="ARBA" id="ARBA00023015"/>
    </source>
</evidence>
<keyword evidence="3" id="KW-0804">Transcription</keyword>
<dbReference type="SMART" id="SM00418">
    <property type="entry name" value="HTH_ARSR"/>
    <property type="match status" value="1"/>
</dbReference>
<accession>A0ABQ6BGT6</accession>
<evidence type="ECO:0000256" key="2">
    <source>
        <dbReference type="ARBA" id="ARBA00023125"/>
    </source>
</evidence>
<protein>
    <submittedName>
        <fullName evidence="5">Transcriptional regulator</fullName>
    </submittedName>
</protein>